<evidence type="ECO:0000313" key="3">
    <source>
        <dbReference type="Proteomes" id="UP000092993"/>
    </source>
</evidence>
<accession>A0A1C7MFE8</accession>
<keyword evidence="3" id="KW-1185">Reference proteome</keyword>
<evidence type="ECO:0000313" key="2">
    <source>
        <dbReference type="EMBL" id="OBZ75337.1"/>
    </source>
</evidence>
<proteinExistence type="predicted"/>
<sequence length="66" mass="7506">MSGYVSPFSSSLCSSVRRSQSCRTAPSGSSAHKWSYMRSLCTRSTRVSPREWRMSQRMWAAPSRRA</sequence>
<comment type="caution">
    <text evidence="2">The sequence shown here is derived from an EMBL/GenBank/DDBJ whole genome shotgun (WGS) entry which is preliminary data.</text>
</comment>
<dbReference type="AlphaFoldDB" id="A0A1C7MFE8"/>
<protein>
    <submittedName>
        <fullName evidence="2">Uncharacterized protein</fullName>
    </submittedName>
</protein>
<feature type="region of interest" description="Disordered" evidence="1">
    <location>
        <begin position="1"/>
        <end position="33"/>
    </location>
</feature>
<dbReference type="EMBL" id="LUGG01000004">
    <property type="protein sequence ID" value="OBZ75337.1"/>
    <property type="molecule type" value="Genomic_DNA"/>
</dbReference>
<reference evidence="2 3" key="1">
    <citation type="submission" date="2016-03" db="EMBL/GenBank/DDBJ databases">
        <title>Whole genome sequencing of Grifola frondosa 9006-11.</title>
        <authorList>
            <person name="Min B."/>
            <person name="Park H."/>
            <person name="Kim J.-G."/>
            <person name="Cho H."/>
            <person name="Oh Y.-L."/>
            <person name="Kong W.-S."/>
            <person name="Choi I.-G."/>
        </authorList>
    </citation>
    <scope>NUCLEOTIDE SEQUENCE [LARGE SCALE GENOMIC DNA]</scope>
    <source>
        <strain evidence="2 3">9006-11</strain>
    </source>
</reference>
<name>A0A1C7MFE8_GRIFR</name>
<dbReference type="Proteomes" id="UP000092993">
    <property type="component" value="Unassembled WGS sequence"/>
</dbReference>
<organism evidence="2 3">
    <name type="scientific">Grifola frondosa</name>
    <name type="common">Maitake</name>
    <name type="synonym">Polyporus frondosus</name>
    <dbReference type="NCBI Taxonomy" id="5627"/>
    <lineage>
        <taxon>Eukaryota</taxon>
        <taxon>Fungi</taxon>
        <taxon>Dikarya</taxon>
        <taxon>Basidiomycota</taxon>
        <taxon>Agaricomycotina</taxon>
        <taxon>Agaricomycetes</taxon>
        <taxon>Polyporales</taxon>
        <taxon>Grifolaceae</taxon>
        <taxon>Grifola</taxon>
    </lineage>
</organism>
<gene>
    <name evidence="2" type="ORF">A0H81_04168</name>
</gene>
<evidence type="ECO:0000256" key="1">
    <source>
        <dbReference type="SAM" id="MobiDB-lite"/>
    </source>
</evidence>
<feature type="compositionally biased region" description="Low complexity" evidence="1">
    <location>
        <begin position="1"/>
        <end position="23"/>
    </location>
</feature>